<keyword evidence="9" id="KW-1185">Reference proteome</keyword>
<proteinExistence type="inferred from homology"/>
<keyword evidence="4 7" id="KW-0472">Membrane</keyword>
<dbReference type="Pfam" id="PF02618">
    <property type="entry name" value="YceG"/>
    <property type="match status" value="1"/>
</dbReference>
<dbReference type="PANTHER" id="PTHR30518">
    <property type="entry name" value="ENDOLYTIC MUREIN TRANSGLYCOSYLASE"/>
    <property type="match status" value="1"/>
</dbReference>
<evidence type="ECO:0000256" key="6">
    <source>
        <dbReference type="ARBA" id="ARBA00023316"/>
    </source>
</evidence>
<feature type="site" description="Important for catalytic activity" evidence="7">
    <location>
        <position position="202"/>
    </location>
</feature>
<evidence type="ECO:0000256" key="5">
    <source>
        <dbReference type="ARBA" id="ARBA00023239"/>
    </source>
</evidence>
<dbReference type="NCBIfam" id="TIGR00247">
    <property type="entry name" value="endolytic transglycosylase MltG"/>
    <property type="match status" value="1"/>
</dbReference>
<dbReference type="EMBL" id="JAQIBC010000001">
    <property type="protein sequence ID" value="MDM5262669.1"/>
    <property type="molecule type" value="Genomic_DNA"/>
</dbReference>
<keyword evidence="6 7" id="KW-0961">Cell wall biogenesis/degradation</keyword>
<dbReference type="Proteomes" id="UP001169066">
    <property type="component" value="Unassembled WGS sequence"/>
</dbReference>
<dbReference type="EC" id="4.2.2.29" evidence="7"/>
<evidence type="ECO:0000256" key="3">
    <source>
        <dbReference type="ARBA" id="ARBA00022989"/>
    </source>
</evidence>
<keyword evidence="5 7" id="KW-0456">Lyase</keyword>
<evidence type="ECO:0000256" key="1">
    <source>
        <dbReference type="ARBA" id="ARBA00022475"/>
    </source>
</evidence>
<comment type="subcellular location">
    <subcellularLocation>
        <location evidence="7">Cell membrane</location>
        <topology evidence="7">Single-pass membrane protein</topology>
    </subcellularLocation>
</comment>
<evidence type="ECO:0000256" key="4">
    <source>
        <dbReference type="ARBA" id="ARBA00023136"/>
    </source>
</evidence>
<comment type="caution">
    <text evidence="8">The sequence shown here is derived from an EMBL/GenBank/DDBJ whole genome shotgun (WGS) entry which is preliminary data.</text>
</comment>
<comment type="function">
    <text evidence="7">Functions as a peptidoglycan terminase that cleaves nascent peptidoglycan strands endolytically to terminate their elongation.</text>
</comment>
<organism evidence="8 9">
    <name type="scientific">Sulfurovum xiamenensis</name>
    <dbReference type="NCBI Taxonomy" id="3019066"/>
    <lineage>
        <taxon>Bacteria</taxon>
        <taxon>Pseudomonadati</taxon>
        <taxon>Campylobacterota</taxon>
        <taxon>Epsilonproteobacteria</taxon>
        <taxon>Campylobacterales</taxon>
        <taxon>Sulfurovaceae</taxon>
        <taxon>Sulfurovum</taxon>
    </lineage>
</organism>
<keyword evidence="2 7" id="KW-0812">Transmembrane</keyword>
<dbReference type="InterPro" id="IPR003770">
    <property type="entry name" value="MLTG-like"/>
</dbReference>
<sequence>MSVLRKSTWIACAENIILVLIISFAFYTTLPIQTTRTLLVPQGSITHIISQLTQKGYALSPIDKYILVFLGKPQSGWVDIGATDLNRIDFLYRLTTAKAKMEEITLIPGETTELFFTSVAADLKLDKTKLDAYYKEFSHYPEAGIYADTYYVPYGISEKHFIHFLLSASEKKYQEISKKIYGTYNEKQWLNILIIASIIQKEAANTKEMPIVSSVIYNRLKKGMRLQMDGTLNYGKYSHVKVTPERIKNDTSRFNTYKYKGLPHMPIGAVSFNAIIAAIKPAKTNYLYFMKNAQGVHDFTDSYKTHRKNIQKAR</sequence>
<comment type="catalytic activity">
    <reaction evidence="7">
        <text>a peptidoglycan chain = a peptidoglycan chain with N-acetyl-1,6-anhydromuramyl-[peptide] at the reducing end + a peptidoglycan chain with N-acetylglucosamine at the non-reducing end.</text>
        <dbReference type="EC" id="4.2.2.29"/>
    </reaction>
</comment>
<name>A0ABT7QQ24_9BACT</name>
<dbReference type="RefSeq" id="WP_289400863.1">
    <property type="nucleotide sequence ID" value="NZ_JAQIBC010000001.1"/>
</dbReference>
<keyword evidence="3 7" id="KW-1133">Transmembrane helix</keyword>
<reference evidence="8" key="1">
    <citation type="submission" date="2023-01" db="EMBL/GenBank/DDBJ databases">
        <title>Sulfurovum sp. XTW-4 genome assembly.</title>
        <authorList>
            <person name="Wang J."/>
        </authorList>
    </citation>
    <scope>NUCLEOTIDE SEQUENCE</scope>
    <source>
        <strain evidence="8">XTW-4</strain>
    </source>
</reference>
<keyword evidence="1 7" id="KW-1003">Cell membrane</keyword>
<evidence type="ECO:0000313" key="9">
    <source>
        <dbReference type="Proteomes" id="UP001169066"/>
    </source>
</evidence>
<comment type="similarity">
    <text evidence="7">Belongs to the transglycosylase MltG family.</text>
</comment>
<dbReference type="HAMAP" id="MF_02065">
    <property type="entry name" value="MltG"/>
    <property type="match status" value="1"/>
</dbReference>
<accession>A0ABT7QQ24</accession>
<evidence type="ECO:0000313" key="8">
    <source>
        <dbReference type="EMBL" id="MDM5262669.1"/>
    </source>
</evidence>
<evidence type="ECO:0000256" key="2">
    <source>
        <dbReference type="ARBA" id="ARBA00022692"/>
    </source>
</evidence>
<gene>
    <name evidence="7 8" type="primary">mltG</name>
    <name evidence="8" type="ORF">PF327_00445</name>
</gene>
<dbReference type="PANTHER" id="PTHR30518:SF2">
    <property type="entry name" value="ENDOLYTIC MUREIN TRANSGLYCOSYLASE"/>
    <property type="match status" value="1"/>
</dbReference>
<feature type="transmembrane region" description="Helical" evidence="7">
    <location>
        <begin position="7"/>
        <end position="27"/>
    </location>
</feature>
<protein>
    <recommendedName>
        <fullName evidence="7">Endolytic murein transglycosylase</fullName>
        <ecNumber evidence="7">4.2.2.29</ecNumber>
    </recommendedName>
    <alternativeName>
        <fullName evidence="7">Peptidoglycan lytic transglycosylase</fullName>
    </alternativeName>
    <alternativeName>
        <fullName evidence="7">Peptidoglycan polymerization terminase</fullName>
    </alternativeName>
</protein>
<evidence type="ECO:0000256" key="7">
    <source>
        <dbReference type="HAMAP-Rule" id="MF_02065"/>
    </source>
</evidence>